<accession>A0A644SY09</accession>
<comment type="caution">
    <text evidence="1">The sequence shown here is derived from an EMBL/GenBank/DDBJ whole genome shotgun (WGS) entry which is preliminary data.</text>
</comment>
<reference evidence="1" key="1">
    <citation type="submission" date="2019-08" db="EMBL/GenBank/DDBJ databases">
        <authorList>
            <person name="Kucharzyk K."/>
            <person name="Murdoch R.W."/>
            <person name="Higgins S."/>
            <person name="Loffler F."/>
        </authorList>
    </citation>
    <scope>NUCLEOTIDE SEQUENCE</scope>
</reference>
<dbReference type="AlphaFoldDB" id="A0A644SY09"/>
<gene>
    <name evidence="1" type="ORF">SDC9_05132</name>
</gene>
<dbReference type="EMBL" id="VSSQ01000010">
    <property type="protein sequence ID" value="MPL59578.1"/>
    <property type="molecule type" value="Genomic_DNA"/>
</dbReference>
<proteinExistence type="predicted"/>
<protein>
    <recommendedName>
        <fullName evidence="2">Lin1244/Lin1753-like N-terminal domain-containing protein</fullName>
    </recommendedName>
</protein>
<sequence>MGSGIFIAHYLNDRTSLEFQGPLLDGGPEYYGFMWLLFEMLGDAPDHRLSYSQLKGIAHQCFSTPEKVKAFIASAVEAELFQEDDEGFWCDELNRRFGHSLDAMPLKKRKVQGRILDSVKRGGEKEYPADFEEFWAAYPRREGKVKAYEQYMINVKNGCSPADMMASARNYARSREGEDVQYTLMPSTFLGPSQRWIEYVKGGKQATTVAEKPKVVRCPVCDSVVPISTATACFECGFAHSDFGNKEKIEAHKKEYERQFVPVDPVNLMDILHKKLSEKSKAVMTHGY</sequence>
<organism evidence="1">
    <name type="scientific">bioreactor metagenome</name>
    <dbReference type="NCBI Taxonomy" id="1076179"/>
    <lineage>
        <taxon>unclassified sequences</taxon>
        <taxon>metagenomes</taxon>
        <taxon>ecological metagenomes</taxon>
    </lineage>
</organism>
<name>A0A644SY09_9ZZZZ</name>
<evidence type="ECO:0000313" key="1">
    <source>
        <dbReference type="EMBL" id="MPL59578.1"/>
    </source>
</evidence>
<evidence type="ECO:0008006" key="2">
    <source>
        <dbReference type="Google" id="ProtNLM"/>
    </source>
</evidence>